<dbReference type="EMBL" id="FWFX01000014">
    <property type="protein sequence ID" value="SLN67419.1"/>
    <property type="molecule type" value="Genomic_DNA"/>
</dbReference>
<evidence type="ECO:0000313" key="1">
    <source>
        <dbReference type="EMBL" id="SLN67419.1"/>
    </source>
</evidence>
<dbReference type="Pfam" id="PF16867">
    <property type="entry name" value="DMSP_lyase"/>
    <property type="match status" value="1"/>
</dbReference>
<dbReference type="CDD" id="cd20282">
    <property type="entry name" value="cupin_DddQ"/>
    <property type="match status" value="1"/>
</dbReference>
<dbReference type="InterPro" id="IPR031723">
    <property type="entry name" value="DMSP_lyase"/>
</dbReference>
<dbReference type="Gene3D" id="2.60.120.10">
    <property type="entry name" value="Jelly Rolls"/>
    <property type="match status" value="1"/>
</dbReference>
<evidence type="ECO:0000313" key="2">
    <source>
        <dbReference type="Proteomes" id="UP000193061"/>
    </source>
</evidence>
<dbReference type="GO" id="GO:0047869">
    <property type="term" value="F:dimethylpropiothetin dethiomethylase activity"/>
    <property type="evidence" value="ECO:0007669"/>
    <property type="project" value="InterPro"/>
</dbReference>
<keyword evidence="2" id="KW-1185">Reference proteome</keyword>
<sequence length="196" mass="21887">MTQSAALHTLLDAAKAWHSALPALSEFVHWPQDLTYTERPPHALPHIAHLTAEPGVASAVSTPLRDAIITAAPYIEWRHTYTEEEVGRDFLNRFGWFELAGPDGHFITNEARLTVGFWGANLHYDWHQHEPEELYSVVSGHGQFMIEDQDTLTLGPEGTRLHLSNQPHALTTTDATILTFVLWRGAGLADPPRMSP</sequence>
<dbReference type="SUPFAM" id="SSF51182">
    <property type="entry name" value="RmlC-like cupins"/>
    <property type="match status" value="1"/>
</dbReference>
<reference evidence="1 2" key="1">
    <citation type="submission" date="2017-03" db="EMBL/GenBank/DDBJ databases">
        <authorList>
            <person name="Afonso C.L."/>
            <person name="Miller P.J."/>
            <person name="Scott M.A."/>
            <person name="Spackman E."/>
            <person name="Goraichik I."/>
            <person name="Dimitrov K.M."/>
            <person name="Suarez D.L."/>
            <person name="Swayne D.E."/>
        </authorList>
    </citation>
    <scope>NUCLEOTIDE SEQUENCE [LARGE SCALE GENOMIC DNA]</scope>
    <source>
        <strain evidence="1 2">CECT 7450</strain>
    </source>
</reference>
<dbReference type="RefSeq" id="WP_085807270.1">
    <property type="nucleotide sequence ID" value="NZ_FWFX01000014.1"/>
</dbReference>
<dbReference type="InterPro" id="IPR011051">
    <property type="entry name" value="RmlC_Cupin_sf"/>
</dbReference>
<evidence type="ECO:0008006" key="3">
    <source>
        <dbReference type="Google" id="ProtNLM"/>
    </source>
</evidence>
<name>A0A1X7A1I9_9RHOB</name>
<dbReference type="AlphaFoldDB" id="A0A1X7A1I9"/>
<dbReference type="OrthoDB" id="9083851at2"/>
<protein>
    <recommendedName>
        <fullName evidence="3">Cupin domain protein</fullName>
    </recommendedName>
</protein>
<proteinExistence type="predicted"/>
<organism evidence="1 2">
    <name type="scientific">Roseovarius albus</name>
    <dbReference type="NCBI Taxonomy" id="1247867"/>
    <lineage>
        <taxon>Bacteria</taxon>
        <taxon>Pseudomonadati</taxon>
        <taxon>Pseudomonadota</taxon>
        <taxon>Alphaproteobacteria</taxon>
        <taxon>Rhodobacterales</taxon>
        <taxon>Roseobacteraceae</taxon>
        <taxon>Roseovarius</taxon>
    </lineage>
</organism>
<gene>
    <name evidence="1" type="ORF">ROA7450_03604</name>
</gene>
<dbReference type="Proteomes" id="UP000193061">
    <property type="component" value="Unassembled WGS sequence"/>
</dbReference>
<accession>A0A1X7A1I9</accession>
<dbReference type="InterPro" id="IPR014710">
    <property type="entry name" value="RmlC-like_jellyroll"/>
</dbReference>